<dbReference type="CDD" id="cd01392">
    <property type="entry name" value="HTH_LacI"/>
    <property type="match status" value="1"/>
</dbReference>
<feature type="domain" description="HTH lacI-type" evidence="4">
    <location>
        <begin position="2"/>
        <end position="56"/>
    </location>
</feature>
<dbReference type="EMBL" id="CP129013">
    <property type="protein sequence ID" value="WLR42858.1"/>
    <property type="molecule type" value="Genomic_DNA"/>
</dbReference>
<sequence>MATIEDVAKLAGLSRTTVSRVINNHPYVSQTKRQQVLHAMKELGYVPNSSARSLRNQRTGIIAVLIPRVTNLFFSKFIETLEITISKSDYQLIVCQTQYSKEKELTYLDLLKTRQIDGVIMASLENDWKEVHPYLQYGPIILVNEYEEKADVPTISLNQKRGAYEATEHLIKLGHKRIAYCCGQHKSNVAKEREKGFKQALIDYQLIIDEELTYRKADDIESGREIIKSIIHLQKPPTAIFTGSDEVAAGIIAEAKRVGWSIPENLAVVGFDNQPIAELLQPPITTVHQPVQEMAEKAALVLFNKIHNKVSTEILSLPLKLIIRASTVGEESEVKEMVSR</sequence>
<accession>A0ABY9JX22</accession>
<protein>
    <submittedName>
        <fullName evidence="5">LacI family DNA-binding transcriptional regulator</fullName>
    </submittedName>
</protein>
<dbReference type="PRINTS" id="PR00036">
    <property type="entry name" value="HTHLACI"/>
</dbReference>
<dbReference type="PROSITE" id="PS50932">
    <property type="entry name" value="HTH_LACI_2"/>
    <property type="match status" value="1"/>
</dbReference>
<dbReference type="Proteomes" id="UP001197974">
    <property type="component" value="Chromosome"/>
</dbReference>
<evidence type="ECO:0000256" key="2">
    <source>
        <dbReference type="ARBA" id="ARBA00023125"/>
    </source>
</evidence>
<dbReference type="SMART" id="SM00354">
    <property type="entry name" value="HTH_LACI"/>
    <property type="match status" value="1"/>
</dbReference>
<dbReference type="Gene3D" id="3.40.50.2300">
    <property type="match status" value="2"/>
</dbReference>
<organism evidence="5 6">
    <name type="scientific">Bacillus carboniphilus</name>
    <dbReference type="NCBI Taxonomy" id="86663"/>
    <lineage>
        <taxon>Bacteria</taxon>
        <taxon>Bacillati</taxon>
        <taxon>Bacillota</taxon>
        <taxon>Bacilli</taxon>
        <taxon>Bacillales</taxon>
        <taxon>Bacillaceae</taxon>
        <taxon>Bacillus</taxon>
    </lineage>
</organism>
<keyword evidence="2 5" id="KW-0238">DNA-binding</keyword>
<dbReference type="InterPro" id="IPR028082">
    <property type="entry name" value="Peripla_BP_I"/>
</dbReference>
<dbReference type="RefSeq" id="WP_226539315.1">
    <property type="nucleotide sequence ID" value="NZ_CP129013.1"/>
</dbReference>
<reference evidence="5 6" key="1">
    <citation type="submission" date="2023-06" db="EMBL/GenBank/DDBJ databases">
        <title>Five Gram-positive bacteria isolated from mangrove sediments in Shenzhen, Guangdong, China.</title>
        <authorList>
            <person name="Yu S."/>
            <person name="Zheng W."/>
            <person name="Huang Y."/>
        </authorList>
    </citation>
    <scope>NUCLEOTIDE SEQUENCE [LARGE SCALE GENOMIC DNA]</scope>
    <source>
        <strain evidence="5 6">SaN35-3</strain>
    </source>
</reference>
<dbReference type="CDD" id="cd06286">
    <property type="entry name" value="PBP1_CcpB-like"/>
    <property type="match status" value="1"/>
</dbReference>
<evidence type="ECO:0000256" key="3">
    <source>
        <dbReference type="ARBA" id="ARBA00023163"/>
    </source>
</evidence>
<dbReference type="SUPFAM" id="SSF53822">
    <property type="entry name" value="Periplasmic binding protein-like I"/>
    <property type="match status" value="1"/>
</dbReference>
<dbReference type="PANTHER" id="PTHR30146">
    <property type="entry name" value="LACI-RELATED TRANSCRIPTIONAL REPRESSOR"/>
    <property type="match status" value="1"/>
</dbReference>
<dbReference type="InterPro" id="IPR046335">
    <property type="entry name" value="LacI/GalR-like_sensor"/>
</dbReference>
<dbReference type="Gene3D" id="1.10.260.40">
    <property type="entry name" value="lambda repressor-like DNA-binding domains"/>
    <property type="match status" value="1"/>
</dbReference>
<name>A0ABY9JX22_9BACI</name>
<dbReference type="InterPro" id="IPR010982">
    <property type="entry name" value="Lambda_DNA-bd_dom_sf"/>
</dbReference>
<gene>
    <name evidence="5" type="ORF">LC087_01045</name>
</gene>
<proteinExistence type="predicted"/>
<dbReference type="Pfam" id="PF13377">
    <property type="entry name" value="Peripla_BP_3"/>
    <property type="match status" value="1"/>
</dbReference>
<dbReference type="SUPFAM" id="SSF47413">
    <property type="entry name" value="lambda repressor-like DNA-binding domains"/>
    <property type="match status" value="1"/>
</dbReference>
<keyword evidence="3" id="KW-0804">Transcription</keyword>
<evidence type="ECO:0000259" key="4">
    <source>
        <dbReference type="PROSITE" id="PS50932"/>
    </source>
</evidence>
<keyword evidence="1" id="KW-0805">Transcription regulation</keyword>
<keyword evidence="6" id="KW-1185">Reference proteome</keyword>
<evidence type="ECO:0000313" key="5">
    <source>
        <dbReference type="EMBL" id="WLR42858.1"/>
    </source>
</evidence>
<dbReference type="Pfam" id="PF00356">
    <property type="entry name" value="LacI"/>
    <property type="match status" value="1"/>
</dbReference>
<dbReference type="PANTHER" id="PTHR30146:SF136">
    <property type="entry name" value="NTD BIOSYNTHESIS OPERON REGULATOR NTDR"/>
    <property type="match status" value="1"/>
</dbReference>
<dbReference type="InterPro" id="IPR000843">
    <property type="entry name" value="HTH_LacI"/>
</dbReference>
<dbReference type="GO" id="GO:0003677">
    <property type="term" value="F:DNA binding"/>
    <property type="evidence" value="ECO:0007669"/>
    <property type="project" value="UniProtKB-KW"/>
</dbReference>
<evidence type="ECO:0000313" key="6">
    <source>
        <dbReference type="Proteomes" id="UP001197974"/>
    </source>
</evidence>
<evidence type="ECO:0000256" key="1">
    <source>
        <dbReference type="ARBA" id="ARBA00023015"/>
    </source>
</evidence>